<dbReference type="PROSITE" id="PS00108">
    <property type="entry name" value="PROTEIN_KINASE_ST"/>
    <property type="match status" value="1"/>
</dbReference>
<keyword evidence="2" id="KW-0808">Transferase</keyword>
<evidence type="ECO:0000256" key="2">
    <source>
        <dbReference type="ARBA" id="ARBA00022679"/>
    </source>
</evidence>
<feature type="region of interest" description="Disordered" evidence="7">
    <location>
        <begin position="425"/>
        <end position="448"/>
    </location>
</feature>
<dbReference type="InterPro" id="IPR050538">
    <property type="entry name" value="MAP_kinase_kinase_kinase"/>
</dbReference>
<dbReference type="InterPro" id="IPR008271">
    <property type="entry name" value="Ser/Thr_kinase_AS"/>
</dbReference>
<dbReference type="GO" id="GO:0004709">
    <property type="term" value="F:MAP kinase kinase kinase activity"/>
    <property type="evidence" value="ECO:0007669"/>
    <property type="project" value="UniProtKB-ARBA"/>
</dbReference>
<dbReference type="SMART" id="SM00220">
    <property type="entry name" value="S_TKc"/>
    <property type="match status" value="1"/>
</dbReference>
<dbReference type="Gene3D" id="1.10.510.10">
    <property type="entry name" value="Transferase(Phosphotransferase) domain 1"/>
    <property type="match status" value="1"/>
</dbReference>
<keyword evidence="3 6" id="KW-0547">Nucleotide-binding</keyword>
<evidence type="ECO:0000256" key="5">
    <source>
        <dbReference type="ARBA" id="ARBA00022840"/>
    </source>
</evidence>
<dbReference type="SUPFAM" id="SSF56112">
    <property type="entry name" value="Protein kinase-like (PK-like)"/>
    <property type="match status" value="1"/>
</dbReference>
<dbReference type="GO" id="GO:0005524">
    <property type="term" value="F:ATP binding"/>
    <property type="evidence" value="ECO:0007669"/>
    <property type="project" value="UniProtKB-UniRule"/>
</dbReference>
<dbReference type="InterPro" id="IPR017441">
    <property type="entry name" value="Protein_kinase_ATP_BS"/>
</dbReference>
<keyword evidence="4" id="KW-0418">Kinase</keyword>
<evidence type="ECO:0000313" key="9">
    <source>
        <dbReference type="EMBL" id="KAJ3109595.1"/>
    </source>
</evidence>
<keyword evidence="10" id="KW-1185">Reference proteome</keyword>
<proteinExistence type="inferred from homology"/>
<dbReference type="FunFam" id="3.30.200.20:FF:000387">
    <property type="entry name" value="Serine/threonine-protein kinase STE11"/>
    <property type="match status" value="1"/>
</dbReference>
<evidence type="ECO:0000259" key="8">
    <source>
        <dbReference type="PROSITE" id="PS50011"/>
    </source>
</evidence>
<dbReference type="PANTHER" id="PTHR48016:SF56">
    <property type="entry name" value="MAPKK KINASE"/>
    <property type="match status" value="1"/>
</dbReference>
<organism evidence="9 10">
    <name type="scientific">Physocladia obscura</name>
    <dbReference type="NCBI Taxonomy" id="109957"/>
    <lineage>
        <taxon>Eukaryota</taxon>
        <taxon>Fungi</taxon>
        <taxon>Fungi incertae sedis</taxon>
        <taxon>Chytridiomycota</taxon>
        <taxon>Chytridiomycota incertae sedis</taxon>
        <taxon>Chytridiomycetes</taxon>
        <taxon>Chytridiales</taxon>
        <taxon>Chytriomycetaceae</taxon>
        <taxon>Physocladia</taxon>
    </lineage>
</organism>
<protein>
    <recommendedName>
        <fullName evidence="8">Protein kinase domain-containing protein</fullName>
    </recommendedName>
</protein>
<dbReference type="InterPro" id="IPR011009">
    <property type="entry name" value="Kinase-like_dom_sf"/>
</dbReference>
<evidence type="ECO:0000256" key="1">
    <source>
        <dbReference type="ARBA" id="ARBA00006529"/>
    </source>
</evidence>
<dbReference type="EMBL" id="JADGJH010001804">
    <property type="protein sequence ID" value="KAJ3109595.1"/>
    <property type="molecule type" value="Genomic_DNA"/>
</dbReference>
<evidence type="ECO:0000256" key="6">
    <source>
        <dbReference type="PROSITE-ProRule" id="PRU10141"/>
    </source>
</evidence>
<dbReference type="Gene3D" id="3.30.200.20">
    <property type="entry name" value="Phosphorylase Kinase, domain 1"/>
    <property type="match status" value="1"/>
</dbReference>
<keyword evidence="5 6" id="KW-0067">ATP-binding</keyword>
<dbReference type="PANTHER" id="PTHR48016">
    <property type="entry name" value="MAP KINASE KINASE KINASE SSK2-RELATED-RELATED"/>
    <property type="match status" value="1"/>
</dbReference>
<comment type="caution">
    <text evidence="9">The sequence shown here is derived from an EMBL/GenBank/DDBJ whole genome shotgun (WGS) entry which is preliminary data.</text>
</comment>
<comment type="similarity">
    <text evidence="1">Belongs to the protein kinase superfamily. STE Ser/Thr protein kinase family. MAP kinase kinase kinase subfamily.</text>
</comment>
<gene>
    <name evidence="9" type="ORF">HK100_003270</name>
</gene>
<dbReference type="Proteomes" id="UP001211907">
    <property type="component" value="Unassembled WGS sequence"/>
</dbReference>
<dbReference type="PROSITE" id="PS00107">
    <property type="entry name" value="PROTEIN_KINASE_ATP"/>
    <property type="match status" value="1"/>
</dbReference>
<accession>A0AAD5SUM9</accession>
<evidence type="ECO:0000256" key="4">
    <source>
        <dbReference type="ARBA" id="ARBA00022777"/>
    </source>
</evidence>
<dbReference type="Pfam" id="PF00069">
    <property type="entry name" value="Pkinase"/>
    <property type="match status" value="1"/>
</dbReference>
<feature type="compositionally biased region" description="Pro residues" evidence="7">
    <location>
        <begin position="429"/>
        <end position="444"/>
    </location>
</feature>
<evidence type="ECO:0000313" key="10">
    <source>
        <dbReference type="Proteomes" id="UP001211907"/>
    </source>
</evidence>
<evidence type="ECO:0000256" key="7">
    <source>
        <dbReference type="SAM" id="MobiDB-lite"/>
    </source>
</evidence>
<evidence type="ECO:0000256" key="3">
    <source>
        <dbReference type="ARBA" id="ARBA00022741"/>
    </source>
</evidence>
<name>A0AAD5SUM9_9FUNG</name>
<reference evidence="9" key="1">
    <citation type="submission" date="2020-05" db="EMBL/GenBank/DDBJ databases">
        <title>Phylogenomic resolution of chytrid fungi.</title>
        <authorList>
            <person name="Stajich J.E."/>
            <person name="Amses K."/>
            <person name="Simmons R."/>
            <person name="Seto K."/>
            <person name="Myers J."/>
            <person name="Bonds A."/>
            <person name="Quandt C.A."/>
            <person name="Barry K."/>
            <person name="Liu P."/>
            <person name="Grigoriev I."/>
            <person name="Longcore J.E."/>
            <person name="James T.Y."/>
        </authorList>
    </citation>
    <scope>NUCLEOTIDE SEQUENCE</scope>
    <source>
        <strain evidence="9">JEL0513</strain>
    </source>
</reference>
<dbReference type="PROSITE" id="PS50011">
    <property type="entry name" value="PROTEIN_KINASE_DOM"/>
    <property type="match status" value="1"/>
</dbReference>
<feature type="binding site" evidence="6">
    <location>
        <position position="800"/>
    </location>
    <ligand>
        <name>ATP</name>
        <dbReference type="ChEBI" id="CHEBI:30616"/>
    </ligand>
</feature>
<dbReference type="InterPro" id="IPR000719">
    <property type="entry name" value="Prot_kinase_dom"/>
</dbReference>
<dbReference type="AlphaFoldDB" id="A0AAD5SUM9"/>
<dbReference type="CDD" id="cd06606">
    <property type="entry name" value="STKc_MAPKKK"/>
    <property type="match status" value="1"/>
</dbReference>
<sequence>MAIYAVKDAAGNFDASEPVDDEYLLMISKYFDVNFRHLALTTTKRTCVKSDFYILDTSMFFDGISIRKAIYDKLRGKYSKTAVFDILPINSNTFKPDNDNVLNDDDLYKFLHNSTQENLCAYLRVYSLLGKTQTIDVSKYLDGETCRHKIFQMFQLFTLDQQVGYGLYELNATNQLEYLDDNALHQFPKSTCFDRNNLVFLLHEREVETAINHSPQVVLTERKSQNILSEQTSHNILSERNSRDSLASVNQDMSLPSPLEKTFKMVFRNLQRKKPPPTPIISTQIDVPFQIMARDNASIFSGQTKYKTVSRRLSNPSIFSITSAAFPGERPDVETIAENLELFFPMQHLDKSDALQGVLWYNEEDVQGSIGGDSYSDDDEEWIATRVSPIKKADVTASIYNQERRTSYNRDSRKSFVLSEQSVLQKQPQMPPHQFPMPPEPPRLLIPNKKKNSSFRERLRRLGSSGLFMTRDPSALTPPSSPQKLLSSQNIVSNLAQVGLLDRKTIQAVEALQSTHASVNSSPVELKRFDFDIVTDNLQERPASVGNLQSTTVPSIHIKSIKDSDNQINDAQSVSNLTKYDVDTPQSQKPEKITVIDENSASKDQNEVGELAPLHIEWNGFAFKSNPSLKSNSEVSRRNSARLFQLSMRKSMATSEAKEMELRISSESHRLVSGIIDENDEEDLSLAPQLTLSALASTQAQKGDNIHEQLIPPSPTDSQSIDTVKPLVEISTPTTPVDAAAHSLFSSTSSFLPSIFTEDDISAPIRRRIRWLKGDMIGSGSFGRVYYGVNLITKEVMAVKQIDVIPVSRYQKKNEAEKNREKMIEALRTEIMLLHELNHENVVRYLGFDIDNTLVSVFLEYVSGGSVASMTSRFGRFEKELCQSLLVQITNGLAYLHEQCIIHRDIKGGNILVSKGGIVKISDFGISKKNDLDFAYQKNSKLDFAGSILWMAPESTKRLGYSAKIDIWALGCVGLEMMSGAHPWKGKDDYYAMNQIQQGKAPPVPDGLSPDAMIFLEDCFTMWKSGTKANGVGTAAKLSFLTR</sequence>
<feature type="domain" description="Protein kinase" evidence="8">
    <location>
        <begin position="771"/>
        <end position="1043"/>
    </location>
</feature>